<dbReference type="EMBL" id="NIBU01000079">
    <property type="protein sequence ID" value="PHM29477.1"/>
    <property type="molecule type" value="Genomic_DNA"/>
</dbReference>
<dbReference type="EMBL" id="FTLG01000082">
    <property type="protein sequence ID" value="SIP73076.1"/>
    <property type="molecule type" value="Genomic_DNA"/>
</dbReference>
<keyword evidence="4" id="KW-1185">Reference proteome</keyword>
<accession>A0A1N6MW55</accession>
<dbReference type="Gene3D" id="3.30.240.10">
    <property type="entry name" value="CRO Repressor"/>
    <property type="match status" value="1"/>
</dbReference>
<reference evidence="1 4" key="3">
    <citation type="journal article" date="2017" name="Nat. Microbiol.">
        <title>Natural product diversity associated with the nematode symbionts Photorhabdus and Xenorhabdus.</title>
        <authorList>
            <person name="Tobias N.J."/>
            <person name="Wolff H."/>
            <person name="Djahanschiri B."/>
            <person name="Grundmann F."/>
            <person name="Kronenwerth M."/>
            <person name="Shi Y.M."/>
            <person name="Simonyi S."/>
            <person name="Grun P."/>
            <person name="Shapiro-Ilan D."/>
            <person name="Pidot S.J."/>
            <person name="Stinear T.P."/>
            <person name="Ebersberger I."/>
            <person name="Bode H.B."/>
        </authorList>
    </citation>
    <scope>NUCLEOTIDE SEQUENCE [LARGE SCALE GENOMIC DNA]</scope>
    <source>
        <strain evidence="1 4">DSM 16336</strain>
    </source>
</reference>
<organism evidence="2 3">
    <name type="scientific">Xenorhabdus innexi</name>
    <dbReference type="NCBI Taxonomy" id="290109"/>
    <lineage>
        <taxon>Bacteria</taxon>
        <taxon>Pseudomonadati</taxon>
        <taxon>Pseudomonadota</taxon>
        <taxon>Gammaproteobacteria</taxon>
        <taxon>Enterobacterales</taxon>
        <taxon>Morganellaceae</taxon>
        <taxon>Xenorhabdus</taxon>
    </lineage>
</organism>
<dbReference type="SUPFAM" id="SSF47413">
    <property type="entry name" value="lambda repressor-like DNA-binding domains"/>
    <property type="match status" value="1"/>
</dbReference>
<dbReference type="InterPro" id="IPR038202">
    <property type="entry name" value="Cro_sf"/>
</dbReference>
<dbReference type="InterPro" id="IPR000655">
    <property type="entry name" value="Cro-like"/>
</dbReference>
<dbReference type="Proteomes" id="UP000196435">
    <property type="component" value="Unassembled WGS sequence"/>
</dbReference>
<evidence type="ECO:0000313" key="4">
    <source>
        <dbReference type="Proteomes" id="UP000224871"/>
    </source>
</evidence>
<evidence type="ECO:0000313" key="3">
    <source>
        <dbReference type="Proteomes" id="UP000196435"/>
    </source>
</evidence>
<reference evidence="2" key="2">
    <citation type="submission" date="2016-12" db="EMBL/GenBank/DDBJ databases">
        <authorList>
            <person name="Song W.-J."/>
            <person name="Kurnit D.M."/>
        </authorList>
    </citation>
    <scope>NUCLEOTIDE SEQUENCE [LARGE SCALE GENOMIC DNA]</scope>
    <source>
        <strain evidence="2">HGB1681</strain>
    </source>
</reference>
<gene>
    <name evidence="1" type="ORF">Xinn_03654</name>
    <name evidence="2" type="ORF">XIS1_1720007</name>
</gene>
<proteinExistence type="predicted"/>
<dbReference type="AlphaFoldDB" id="A0A1N6MW55"/>
<dbReference type="GO" id="GO:0003677">
    <property type="term" value="F:DNA binding"/>
    <property type="evidence" value="ECO:0007669"/>
    <property type="project" value="InterPro"/>
</dbReference>
<reference evidence="3" key="1">
    <citation type="submission" date="2016-12" db="EMBL/GenBank/DDBJ databases">
        <authorList>
            <person name="Gaudriault S."/>
        </authorList>
    </citation>
    <scope>NUCLEOTIDE SEQUENCE [LARGE SCALE GENOMIC DNA]</scope>
    <source>
        <strain evidence="3">HGB1681 (deposited as PTA-6826 in the American Type Culture Collection)</strain>
    </source>
</reference>
<dbReference type="GO" id="GO:0006355">
    <property type="term" value="P:regulation of DNA-templated transcription"/>
    <property type="evidence" value="ECO:0007669"/>
    <property type="project" value="InterPro"/>
</dbReference>
<evidence type="ECO:0000313" key="2">
    <source>
        <dbReference type="EMBL" id="SIP73076.1"/>
    </source>
</evidence>
<name>A0A1N6MW55_9GAMM</name>
<dbReference type="Pfam" id="PF09048">
    <property type="entry name" value="Cro"/>
    <property type="match status" value="1"/>
</dbReference>
<protein>
    <submittedName>
        <fullName evidence="1">Cro/Cl family transcriptional regulator</fullName>
    </submittedName>
    <submittedName>
        <fullName evidence="2">Regulatory protein cro (Modular protein)</fullName>
    </submittedName>
</protein>
<sequence length="87" mass="10010">MLNTKNIEIFNTLDIIQEMQEEYMEKISLSEYVKQNGQAKAASLVGVHQTAISKALRAGRKIFLIRQEDGSYKAEEYRPFPSQKQSE</sequence>
<evidence type="ECO:0000313" key="1">
    <source>
        <dbReference type="EMBL" id="PHM29477.1"/>
    </source>
</evidence>
<dbReference type="InterPro" id="IPR010982">
    <property type="entry name" value="Lambda_DNA-bd_dom_sf"/>
</dbReference>
<dbReference type="Proteomes" id="UP000224871">
    <property type="component" value="Unassembled WGS sequence"/>
</dbReference>